<dbReference type="EMBL" id="CABFOC020000044">
    <property type="protein sequence ID" value="CAH0052356.1"/>
    <property type="molecule type" value="Genomic_DNA"/>
</dbReference>
<proteinExistence type="predicted"/>
<reference evidence="3" key="1">
    <citation type="submission" date="2021-10" db="EMBL/GenBank/DDBJ databases">
        <authorList>
            <person name="Piombo E."/>
        </authorList>
    </citation>
    <scope>NUCLEOTIDE SEQUENCE</scope>
</reference>
<dbReference type="PANTHER" id="PTHR10672:SF25">
    <property type="entry name" value="MEIOTICALLY UP-REGULATED GENE 14 PROTEIN"/>
    <property type="match status" value="1"/>
</dbReference>
<feature type="region of interest" description="Disordered" evidence="1">
    <location>
        <begin position="1"/>
        <end position="39"/>
    </location>
</feature>
<keyword evidence="4" id="KW-1185">Reference proteome</keyword>
<gene>
    <name evidence="3" type="ORF">CSOL1703_00015476</name>
</gene>
<dbReference type="FunFam" id="3.40.225.10:FF:000009">
    <property type="entry name" value="Class II aldolase/adducin N-terminal"/>
    <property type="match status" value="1"/>
</dbReference>
<feature type="domain" description="Class II aldolase/adducin N-terminal" evidence="2">
    <location>
        <begin position="68"/>
        <end position="262"/>
    </location>
</feature>
<accession>A0A9P0EI07</accession>
<evidence type="ECO:0000313" key="3">
    <source>
        <dbReference type="EMBL" id="CAH0052356.1"/>
    </source>
</evidence>
<comment type="caution">
    <text evidence="3">The sequence shown here is derived from an EMBL/GenBank/DDBJ whole genome shotgun (WGS) entry which is preliminary data.</text>
</comment>
<feature type="compositionally biased region" description="Polar residues" evidence="1">
    <location>
        <begin position="1"/>
        <end position="11"/>
    </location>
</feature>
<name>A0A9P0EI07_9HYPO</name>
<dbReference type="GO" id="GO:0051015">
    <property type="term" value="F:actin filament binding"/>
    <property type="evidence" value="ECO:0007669"/>
    <property type="project" value="TreeGrafter"/>
</dbReference>
<dbReference type="InterPro" id="IPR051017">
    <property type="entry name" value="Aldolase-II_Adducin_sf"/>
</dbReference>
<dbReference type="Proteomes" id="UP000775872">
    <property type="component" value="Unassembled WGS sequence"/>
</dbReference>
<evidence type="ECO:0000313" key="4">
    <source>
        <dbReference type="Proteomes" id="UP000775872"/>
    </source>
</evidence>
<dbReference type="SMART" id="SM01007">
    <property type="entry name" value="Aldolase_II"/>
    <property type="match status" value="1"/>
</dbReference>
<dbReference type="PANTHER" id="PTHR10672">
    <property type="entry name" value="ADDUCIN"/>
    <property type="match status" value="1"/>
</dbReference>
<dbReference type="InterPro" id="IPR001303">
    <property type="entry name" value="Aldolase_II/adducin_N"/>
</dbReference>
<dbReference type="InterPro" id="IPR036409">
    <property type="entry name" value="Aldolase_II/adducin_N_sf"/>
</dbReference>
<evidence type="ECO:0000256" key="1">
    <source>
        <dbReference type="SAM" id="MobiDB-lite"/>
    </source>
</evidence>
<dbReference type="GO" id="GO:0005856">
    <property type="term" value="C:cytoskeleton"/>
    <property type="evidence" value="ECO:0007669"/>
    <property type="project" value="TreeGrafter"/>
</dbReference>
<protein>
    <recommendedName>
        <fullName evidence="2">Class II aldolase/adducin N-terminal domain-containing protein</fullName>
    </recommendedName>
</protein>
<evidence type="ECO:0000259" key="2">
    <source>
        <dbReference type="SMART" id="SM01007"/>
    </source>
</evidence>
<sequence length="333" mass="36396">MASSSTTTTIRETAPSVLKLRPDGVSQSQPQPVFPPGTALADLSRGPNPLTGIPVFASFGEHRRHIALHMAAVFRNWARVGFTEGISGHISVRDPEFRHLIWMNPIGKHFALLNAGDMLCVDINTGKIVGGNMRRTGIDDPLQNRPLNNPGFFIHSEIHKIRTDINSICHAHTIAGRAWCAFGKPLDMITQDICDLYGALAVDNEYLGIVTAEQEGQNIAKALGPNGKAALLMNHGLVTVGHTVDEASFLFGLVDRSCDIQLRVEAACGGNPELKKQIISHELATANAKMTNEKHWLYEEAQPDIELEIELGADKITSGMENIRLYPELMNQA</sequence>
<dbReference type="AlphaFoldDB" id="A0A9P0EI07"/>
<dbReference type="Gene3D" id="3.40.225.10">
    <property type="entry name" value="Class II aldolase/adducin N-terminal domain"/>
    <property type="match status" value="1"/>
</dbReference>
<dbReference type="OrthoDB" id="3238794at2759"/>
<dbReference type="SUPFAM" id="SSF53639">
    <property type="entry name" value="AraD/HMP-PK domain-like"/>
    <property type="match status" value="1"/>
</dbReference>
<dbReference type="Pfam" id="PF00596">
    <property type="entry name" value="Aldolase_II"/>
    <property type="match status" value="1"/>
</dbReference>
<organism evidence="3 4">
    <name type="scientific">Clonostachys solani</name>
    <dbReference type="NCBI Taxonomy" id="160281"/>
    <lineage>
        <taxon>Eukaryota</taxon>
        <taxon>Fungi</taxon>
        <taxon>Dikarya</taxon>
        <taxon>Ascomycota</taxon>
        <taxon>Pezizomycotina</taxon>
        <taxon>Sordariomycetes</taxon>
        <taxon>Hypocreomycetidae</taxon>
        <taxon>Hypocreales</taxon>
        <taxon>Bionectriaceae</taxon>
        <taxon>Clonostachys</taxon>
    </lineage>
</organism>